<dbReference type="SUPFAM" id="SSF47413">
    <property type="entry name" value="lambda repressor-like DNA-binding domains"/>
    <property type="match status" value="1"/>
</dbReference>
<dbReference type="InterPro" id="IPR010982">
    <property type="entry name" value="Lambda_DNA-bd_dom_sf"/>
</dbReference>
<dbReference type="PROSITE" id="PS50943">
    <property type="entry name" value="HTH_CROC1"/>
    <property type="match status" value="1"/>
</dbReference>
<reference evidence="2 3" key="1">
    <citation type="submission" date="2024-06" db="EMBL/GenBank/DDBJ databases">
        <title>Chitinophaga defluvii sp. nov., isolated from municipal sewage.</title>
        <authorList>
            <person name="Zhang L."/>
        </authorList>
    </citation>
    <scope>NUCLEOTIDE SEQUENCE [LARGE SCALE GENOMIC DNA]</scope>
    <source>
        <strain evidence="2 3">H8</strain>
    </source>
</reference>
<evidence type="ECO:0000313" key="3">
    <source>
        <dbReference type="Proteomes" id="UP001549749"/>
    </source>
</evidence>
<protein>
    <recommendedName>
        <fullName evidence="1">HTH cro/C1-type domain-containing protein</fullName>
    </recommendedName>
</protein>
<dbReference type="InterPro" id="IPR001387">
    <property type="entry name" value="Cro/C1-type_HTH"/>
</dbReference>
<dbReference type="EMBL" id="JBEXAC010000001">
    <property type="protein sequence ID" value="MET6997854.1"/>
    <property type="molecule type" value="Genomic_DNA"/>
</dbReference>
<accession>A0ABV2T4C3</accession>
<comment type="caution">
    <text evidence="2">The sequence shown here is derived from an EMBL/GenBank/DDBJ whole genome shotgun (WGS) entry which is preliminary data.</text>
</comment>
<organism evidence="2 3">
    <name type="scientific">Chitinophaga defluvii</name>
    <dbReference type="NCBI Taxonomy" id="3163343"/>
    <lineage>
        <taxon>Bacteria</taxon>
        <taxon>Pseudomonadati</taxon>
        <taxon>Bacteroidota</taxon>
        <taxon>Chitinophagia</taxon>
        <taxon>Chitinophagales</taxon>
        <taxon>Chitinophagaceae</taxon>
        <taxon>Chitinophaga</taxon>
    </lineage>
</organism>
<sequence>MEKTKEFYTYRLGLGLTKWLDANKKQAKLNKLNGIEDINLVKSEGNLVASSGVAKNAITEIKLGRRNPEYTTLEFIAEGLGIPLSTFLLHCEKISDEEVFKGMGKIPKRKR</sequence>
<dbReference type="Proteomes" id="UP001549749">
    <property type="component" value="Unassembled WGS sequence"/>
</dbReference>
<evidence type="ECO:0000259" key="1">
    <source>
        <dbReference type="PROSITE" id="PS50943"/>
    </source>
</evidence>
<proteinExistence type="predicted"/>
<keyword evidence="3" id="KW-1185">Reference proteome</keyword>
<name>A0ABV2T4C3_9BACT</name>
<evidence type="ECO:0000313" key="2">
    <source>
        <dbReference type="EMBL" id="MET6997854.1"/>
    </source>
</evidence>
<dbReference type="Gene3D" id="1.10.260.40">
    <property type="entry name" value="lambda repressor-like DNA-binding domains"/>
    <property type="match status" value="1"/>
</dbReference>
<feature type="domain" description="HTH cro/C1-type" evidence="1">
    <location>
        <begin position="51"/>
        <end position="87"/>
    </location>
</feature>
<gene>
    <name evidence="2" type="ORF">ABR189_10760</name>
</gene>
<dbReference type="RefSeq" id="WP_354660489.1">
    <property type="nucleotide sequence ID" value="NZ_JBEXAC010000001.1"/>
</dbReference>